<dbReference type="AlphaFoldDB" id="A0A516H1T0"/>
<evidence type="ECO:0000256" key="2">
    <source>
        <dbReference type="ARBA" id="ARBA00007430"/>
    </source>
</evidence>
<keyword evidence="4 8" id="KW-0812">Transmembrane</keyword>
<feature type="region of interest" description="Disordered" evidence="7">
    <location>
        <begin position="24"/>
        <end position="47"/>
    </location>
</feature>
<reference evidence="9 10" key="1">
    <citation type="submission" date="2019-07" db="EMBL/GenBank/DDBJ databases">
        <title>Genome sequencing for Ferrovibrio sp. K5.</title>
        <authorList>
            <person name="Park S.-J."/>
        </authorList>
    </citation>
    <scope>NUCLEOTIDE SEQUENCE [LARGE SCALE GENOMIC DNA]</scope>
    <source>
        <strain evidence="9 10">K5</strain>
    </source>
</reference>
<dbReference type="EMBL" id="CP041636">
    <property type="protein sequence ID" value="QDO97724.1"/>
    <property type="molecule type" value="Genomic_DNA"/>
</dbReference>
<evidence type="ECO:0000256" key="5">
    <source>
        <dbReference type="ARBA" id="ARBA00022989"/>
    </source>
</evidence>
<name>A0A516H1T0_9PROT</name>
<dbReference type="GO" id="GO:0005886">
    <property type="term" value="C:plasma membrane"/>
    <property type="evidence" value="ECO:0007669"/>
    <property type="project" value="UniProtKB-SubCell"/>
</dbReference>
<dbReference type="OrthoDB" id="7605542at2"/>
<evidence type="ECO:0000256" key="3">
    <source>
        <dbReference type="ARBA" id="ARBA00022475"/>
    </source>
</evidence>
<keyword evidence="3" id="KW-1003">Cell membrane</keyword>
<evidence type="ECO:0000256" key="8">
    <source>
        <dbReference type="SAM" id="Phobius"/>
    </source>
</evidence>
<evidence type="ECO:0000256" key="1">
    <source>
        <dbReference type="ARBA" id="ARBA00004651"/>
    </source>
</evidence>
<feature type="transmembrane region" description="Helical" evidence="8">
    <location>
        <begin position="90"/>
        <end position="108"/>
    </location>
</feature>
<feature type="transmembrane region" description="Helical" evidence="8">
    <location>
        <begin position="128"/>
        <end position="153"/>
    </location>
</feature>
<dbReference type="KEGG" id="fer:FNB15_10775"/>
<sequence length="547" mass="57552">MAGRYQPADWPGADLSLVCEPPSGRAAGDRLSPGHQSKTGSYDPLSTEHLQQDLTRRSLRGGLIAFGSQAVRFTAQFGGTILLARMLTPHAFGLVAMIAALSILLDLIKELGLSAATIQRPVITQQQVSTLFWINAGFGCLLALALLLAAPVIAGFYGEPELTSITRWLGLGFVVSGLTIQHWALLRRQMRFTMIAVIETGAELLALALAVICALKGAGYWALVVQRVAGPAITLVATWALCPWRPGLPTRDAEIADMLRFGGSYTGFNLLAAAARSLDQVLIGALWGPVVLGFYERAAKLVLVPLNNLNAPLYAVAMPALSRLESQPERYRHAFLLVFEKFAMVTMPPAALAAVTADWVVGLLFGPQWHDAAPFVASFSVAAITLPATMAVALLYLSQNRSGDMLRAGLADTAAVATAILAGLSFGAVGIAVAYAVANLTLRLPLAIWIGGRQGPVNRRDLAAALLPSLATAAAVAGSVAALRHTGWLVAAEPLAGLALSLGVALPVAFAIFLAIPRSRRILGILRRLPQTIRHGAAPSSLGSAGE</sequence>
<feature type="transmembrane region" description="Helical" evidence="8">
    <location>
        <begin position="409"/>
        <end position="426"/>
    </location>
</feature>
<dbReference type="Proteomes" id="UP000317496">
    <property type="component" value="Chromosome"/>
</dbReference>
<dbReference type="CDD" id="cd13127">
    <property type="entry name" value="MATE_tuaB_like"/>
    <property type="match status" value="1"/>
</dbReference>
<feature type="transmembrane region" description="Helical" evidence="8">
    <location>
        <begin position="165"/>
        <end position="185"/>
    </location>
</feature>
<keyword evidence="6 8" id="KW-0472">Membrane</keyword>
<keyword evidence="10" id="KW-1185">Reference proteome</keyword>
<proteinExistence type="inferred from homology"/>
<gene>
    <name evidence="9" type="ORF">FNB15_10775</name>
</gene>
<protein>
    <submittedName>
        <fullName evidence="9">Lipopolysaccharide biosynthesis protein</fullName>
    </submittedName>
</protein>
<feature type="transmembrane region" description="Helical" evidence="8">
    <location>
        <begin position="462"/>
        <end position="483"/>
    </location>
</feature>
<dbReference type="Pfam" id="PF13440">
    <property type="entry name" value="Polysacc_synt_3"/>
    <property type="match status" value="1"/>
</dbReference>
<comment type="similarity">
    <text evidence="2">Belongs to the polysaccharide synthase family.</text>
</comment>
<feature type="transmembrane region" description="Helical" evidence="8">
    <location>
        <begin position="334"/>
        <end position="355"/>
    </location>
</feature>
<feature type="transmembrane region" description="Helical" evidence="8">
    <location>
        <begin position="375"/>
        <end position="397"/>
    </location>
</feature>
<dbReference type="PANTHER" id="PTHR30250">
    <property type="entry name" value="PST FAMILY PREDICTED COLANIC ACID TRANSPORTER"/>
    <property type="match status" value="1"/>
</dbReference>
<organism evidence="9 10">
    <name type="scientific">Ferrovibrio terrae</name>
    <dbReference type="NCBI Taxonomy" id="2594003"/>
    <lineage>
        <taxon>Bacteria</taxon>
        <taxon>Pseudomonadati</taxon>
        <taxon>Pseudomonadota</taxon>
        <taxon>Alphaproteobacteria</taxon>
        <taxon>Rhodospirillales</taxon>
        <taxon>Rhodospirillaceae</taxon>
        <taxon>Ferrovibrio</taxon>
    </lineage>
</organism>
<evidence type="ECO:0000313" key="9">
    <source>
        <dbReference type="EMBL" id="QDO97724.1"/>
    </source>
</evidence>
<dbReference type="PANTHER" id="PTHR30250:SF10">
    <property type="entry name" value="LIPOPOLYSACCHARIDE BIOSYNTHESIS PROTEIN WZXC"/>
    <property type="match status" value="1"/>
</dbReference>
<comment type="subcellular location">
    <subcellularLocation>
        <location evidence="1">Cell membrane</location>
        <topology evidence="1">Multi-pass membrane protein</topology>
    </subcellularLocation>
</comment>
<keyword evidence="5 8" id="KW-1133">Transmembrane helix</keyword>
<evidence type="ECO:0000256" key="7">
    <source>
        <dbReference type="SAM" id="MobiDB-lite"/>
    </source>
</evidence>
<evidence type="ECO:0000256" key="4">
    <source>
        <dbReference type="ARBA" id="ARBA00022692"/>
    </source>
</evidence>
<evidence type="ECO:0000313" key="10">
    <source>
        <dbReference type="Proteomes" id="UP000317496"/>
    </source>
</evidence>
<dbReference type="InterPro" id="IPR050833">
    <property type="entry name" value="Poly_Biosynth_Transport"/>
</dbReference>
<accession>A0A516H1T0</accession>
<feature type="transmembrane region" description="Helical" evidence="8">
    <location>
        <begin position="495"/>
        <end position="516"/>
    </location>
</feature>
<evidence type="ECO:0000256" key="6">
    <source>
        <dbReference type="ARBA" id="ARBA00023136"/>
    </source>
</evidence>